<reference evidence="3 4" key="1">
    <citation type="submission" date="2016-06" db="EMBL/GenBank/DDBJ databases">
        <authorList>
            <person name="Kjaerup R.B."/>
            <person name="Dalgaard T.S."/>
            <person name="Juul-Madsen H.R."/>
        </authorList>
    </citation>
    <scope>NUCLEOTIDE SEQUENCE [LARGE SCALE GENOMIC DNA]</scope>
</reference>
<comment type="similarity">
    <text evidence="1">Belongs to the caleosin family.</text>
</comment>
<dbReference type="PANTHER" id="PTHR31495:SF0">
    <property type="entry name" value="BINDING PROTEIN CALEOSIN, PUTATIVE (AFU_ORTHOLOGUE AFUA_5G13750)-RELATED"/>
    <property type="match status" value="1"/>
</dbReference>
<evidence type="ECO:0008006" key="5">
    <source>
        <dbReference type="Google" id="ProtNLM"/>
    </source>
</evidence>
<dbReference type="STRING" id="1276538.A0A1X7RLK0"/>
<dbReference type="GO" id="GO:0004497">
    <property type="term" value="F:monooxygenase activity"/>
    <property type="evidence" value="ECO:0007669"/>
    <property type="project" value="TreeGrafter"/>
</dbReference>
<organism evidence="3 4">
    <name type="scientific">Zymoseptoria tritici (strain ST99CH_3D7)</name>
    <dbReference type="NCBI Taxonomy" id="1276538"/>
    <lineage>
        <taxon>Eukaryota</taxon>
        <taxon>Fungi</taxon>
        <taxon>Dikarya</taxon>
        <taxon>Ascomycota</taxon>
        <taxon>Pezizomycotina</taxon>
        <taxon>Dothideomycetes</taxon>
        <taxon>Dothideomycetidae</taxon>
        <taxon>Mycosphaerellales</taxon>
        <taxon>Mycosphaerellaceae</taxon>
        <taxon>Zymoseptoria</taxon>
    </lineage>
</organism>
<dbReference type="PANTHER" id="PTHR31495">
    <property type="entry name" value="PEROXYGENASE 3-RELATED"/>
    <property type="match status" value="1"/>
</dbReference>
<evidence type="ECO:0000313" key="3">
    <source>
        <dbReference type="EMBL" id="SMQ48305.1"/>
    </source>
</evidence>
<feature type="region of interest" description="Disordered" evidence="2">
    <location>
        <begin position="56"/>
        <end position="78"/>
    </location>
</feature>
<evidence type="ECO:0000313" key="4">
    <source>
        <dbReference type="Proteomes" id="UP000215127"/>
    </source>
</evidence>
<dbReference type="EMBL" id="LT853694">
    <property type="protein sequence ID" value="SMQ48305.1"/>
    <property type="molecule type" value="Genomic_DNA"/>
</dbReference>
<feature type="region of interest" description="Disordered" evidence="2">
    <location>
        <begin position="1"/>
        <end position="23"/>
    </location>
</feature>
<keyword evidence="4" id="KW-1185">Reference proteome</keyword>
<dbReference type="Pfam" id="PF05042">
    <property type="entry name" value="Caleosin"/>
    <property type="match status" value="1"/>
</dbReference>
<evidence type="ECO:0000256" key="2">
    <source>
        <dbReference type="SAM" id="MobiDB-lite"/>
    </source>
</evidence>
<accession>A0A1X7RLK0</accession>
<gene>
    <name evidence="3" type="ORF">ZT3D7_G3454</name>
</gene>
<name>A0A1X7RLK0_ZYMT9</name>
<dbReference type="InterPro" id="IPR007736">
    <property type="entry name" value="Caleosin-related"/>
</dbReference>
<dbReference type="GO" id="GO:0005509">
    <property type="term" value="F:calcium ion binding"/>
    <property type="evidence" value="ECO:0007669"/>
    <property type="project" value="TreeGrafter"/>
</dbReference>
<dbReference type="AlphaFoldDB" id="A0A1X7RLK0"/>
<sequence>MPDSTSFLPDRSSGHLNATNQDKAAHIKKPYSIAIKSAPITTERLPYVPSSNDRLLDPGVARANSAPTQEHPHGTQGTWHEQHKNQTVLQQHCAYFDPDSDGIIWPLDTYRSTRAWGWSILLAAIAASIIHFGLSYPSNPSWIPDPFFRIWISRVHKNAHGSDSLSYDNEGRFRPQLFEDMFSKYDVEGKGGLSIGDLLKFHKGQRNAFDFWGWSATALEWTAVYLLLWPEDGIVRKEDARQVMDGSIFQIKADEYAAKKQNKGVTGAQSGGMVKSK</sequence>
<protein>
    <recommendedName>
        <fullName evidence="5">EF-hand domain-containing protein</fullName>
    </recommendedName>
</protein>
<proteinExistence type="inferred from homology"/>
<dbReference type="Proteomes" id="UP000215127">
    <property type="component" value="Chromosome 3"/>
</dbReference>
<evidence type="ECO:0000256" key="1">
    <source>
        <dbReference type="ARBA" id="ARBA00006765"/>
    </source>
</evidence>